<gene>
    <name evidence="2" type="ORF">ACHAXA_000504</name>
</gene>
<evidence type="ECO:0000313" key="3">
    <source>
        <dbReference type="Proteomes" id="UP001530377"/>
    </source>
</evidence>
<accession>A0ABD3SSN6</accession>
<feature type="region of interest" description="Disordered" evidence="1">
    <location>
        <begin position="1"/>
        <end position="24"/>
    </location>
</feature>
<proteinExistence type="predicted"/>
<evidence type="ECO:0000256" key="1">
    <source>
        <dbReference type="SAM" id="MobiDB-lite"/>
    </source>
</evidence>
<keyword evidence="3" id="KW-1185">Reference proteome</keyword>
<comment type="caution">
    <text evidence="2">The sequence shown here is derived from an EMBL/GenBank/DDBJ whole genome shotgun (WGS) entry which is preliminary data.</text>
</comment>
<name>A0ABD3SSN6_9STRA</name>
<dbReference type="AlphaFoldDB" id="A0ABD3SSN6"/>
<dbReference type="EMBL" id="JALLPB020000001">
    <property type="protein sequence ID" value="KAL3827631.1"/>
    <property type="molecule type" value="Genomic_DNA"/>
</dbReference>
<sequence>MVRTILFDGLTSSPPTHDDDDIDDNDHRTTAMVAMRYLKVHVTLHEKCRCNVALTGQLWDLVLNLIGSIHVISHQLFGEEASSSLSSLSSSSSSSSSISDRSIDLCLDVVRSTLATLSIAASDHVVSGIGREREVEMTLLGMCALLSDECASIVLGIMDPYAGTFEVWSRFVDPDRFVSIMVASGLVDRVLPRLTEERCTLPVGNGSIPIEGGRIRDAMASTHFLLRVCSAASMTAPPPDDPPTLADVKRCALLQSLSILRTVVFRCHGSPGLVVSMIHRQRSDAIRSVDAISLLNRGVVAGSEDVQSLIKKAKEHRARQSGQPNQLDVDEAIAPVLEPFLRIIRGKETNACSIDSNLESLCTQTILFLQHSGFSG</sequence>
<evidence type="ECO:0000313" key="2">
    <source>
        <dbReference type="EMBL" id="KAL3827631.1"/>
    </source>
</evidence>
<protein>
    <submittedName>
        <fullName evidence="2">Uncharacterized protein</fullName>
    </submittedName>
</protein>
<organism evidence="2 3">
    <name type="scientific">Cyclostephanos tholiformis</name>
    <dbReference type="NCBI Taxonomy" id="382380"/>
    <lineage>
        <taxon>Eukaryota</taxon>
        <taxon>Sar</taxon>
        <taxon>Stramenopiles</taxon>
        <taxon>Ochrophyta</taxon>
        <taxon>Bacillariophyta</taxon>
        <taxon>Coscinodiscophyceae</taxon>
        <taxon>Thalassiosirophycidae</taxon>
        <taxon>Stephanodiscales</taxon>
        <taxon>Stephanodiscaceae</taxon>
        <taxon>Cyclostephanos</taxon>
    </lineage>
</organism>
<dbReference type="Proteomes" id="UP001530377">
    <property type="component" value="Unassembled WGS sequence"/>
</dbReference>
<reference evidence="2 3" key="1">
    <citation type="submission" date="2024-10" db="EMBL/GenBank/DDBJ databases">
        <title>Updated reference genomes for cyclostephanoid diatoms.</title>
        <authorList>
            <person name="Roberts W.R."/>
            <person name="Alverson A.J."/>
        </authorList>
    </citation>
    <scope>NUCLEOTIDE SEQUENCE [LARGE SCALE GENOMIC DNA]</scope>
    <source>
        <strain evidence="2 3">AJA228-03</strain>
    </source>
</reference>